<proteinExistence type="predicted"/>
<dbReference type="EMBL" id="AAOT01000030">
    <property type="protein sequence ID" value="EAR50350.1"/>
    <property type="molecule type" value="Genomic_DNA"/>
</dbReference>
<organism evidence="1 2">
    <name type="scientific">Oceanicola granulosus (strain ATCC BAA-861 / DSM 15982 / KCTC 12143 / HTCC2516)</name>
    <dbReference type="NCBI Taxonomy" id="314256"/>
    <lineage>
        <taxon>Bacteria</taxon>
        <taxon>Pseudomonadati</taxon>
        <taxon>Pseudomonadota</taxon>
        <taxon>Alphaproteobacteria</taxon>
        <taxon>Rhodobacterales</taxon>
        <taxon>Roseobacteraceae</taxon>
        <taxon>Oceanicola</taxon>
    </lineage>
</organism>
<accession>Q2CCG8</accession>
<dbReference type="Proteomes" id="UP000003635">
    <property type="component" value="Unassembled WGS sequence"/>
</dbReference>
<name>Q2CCG8_OCEGH</name>
<sequence length="37" mass="4220">MMFEANTDPRVRDAIHAAHAARGDAVRNAVARLFRRR</sequence>
<keyword evidence="2" id="KW-1185">Reference proteome</keyword>
<protein>
    <submittedName>
        <fullName evidence="1">Uncharacterized protein</fullName>
    </submittedName>
</protein>
<dbReference type="HOGENOM" id="CLU_3346639_0_0_5"/>
<evidence type="ECO:0000313" key="1">
    <source>
        <dbReference type="EMBL" id="EAR50350.1"/>
    </source>
</evidence>
<evidence type="ECO:0000313" key="2">
    <source>
        <dbReference type="Proteomes" id="UP000003635"/>
    </source>
</evidence>
<reference evidence="1 2" key="1">
    <citation type="journal article" date="2010" name="J. Bacteriol.">
        <title>Genome sequences of Oceanicola granulosus HTCC2516(T) and Oceanicola batsensis HTCC2597(TDelta).</title>
        <authorList>
            <person name="Thrash J.C."/>
            <person name="Cho J.C."/>
            <person name="Vergin K.L."/>
            <person name="Giovannoni S.J."/>
        </authorList>
    </citation>
    <scope>NUCLEOTIDE SEQUENCE [LARGE SCALE GENOMIC DNA]</scope>
    <source>
        <strain evidence="2">ATCC BAA-861 / DSM 15982 / KCTC 12143 / HTCC2516</strain>
    </source>
</reference>
<gene>
    <name evidence="1" type="ORF">OG2516_16576</name>
</gene>
<dbReference type="AlphaFoldDB" id="Q2CCG8"/>
<comment type="caution">
    <text evidence="1">The sequence shown here is derived from an EMBL/GenBank/DDBJ whole genome shotgun (WGS) entry which is preliminary data.</text>
</comment>